<evidence type="ECO:0000313" key="7">
    <source>
        <dbReference type="EMBL" id="EDQ33007.1"/>
    </source>
</evidence>
<dbReference type="GO" id="GO:0016491">
    <property type="term" value="F:oxidoreductase activity"/>
    <property type="evidence" value="ECO:0007669"/>
    <property type="project" value="UniProtKB-KW"/>
</dbReference>
<dbReference type="GO" id="GO:0022900">
    <property type="term" value="P:electron transport chain"/>
    <property type="evidence" value="ECO:0007669"/>
    <property type="project" value="InterPro"/>
</dbReference>
<evidence type="ECO:0000256" key="4">
    <source>
        <dbReference type="ARBA" id="ARBA00022946"/>
    </source>
</evidence>
<dbReference type="AlphaFoldDB" id="A9D9Z0"/>
<dbReference type="InterPro" id="IPR006885">
    <property type="entry name" value="NADH_UbQ_FeS_4_mit-like"/>
</dbReference>
<name>A9D9Z0_HOEPD</name>
<evidence type="ECO:0000313" key="8">
    <source>
        <dbReference type="Proteomes" id="UP000004291"/>
    </source>
</evidence>
<proteinExistence type="predicted"/>
<dbReference type="PANTHER" id="PTHR12219:SF8">
    <property type="entry name" value="NADH DEHYDROGENASE [UBIQUINONE] IRON-SULFUR PROTEIN 4, MITOCHONDRIAL"/>
    <property type="match status" value="1"/>
</dbReference>
<dbReference type="Gene3D" id="3.30.160.190">
    <property type="entry name" value="atu1810 like domain"/>
    <property type="match status" value="1"/>
</dbReference>
<dbReference type="PANTHER" id="PTHR12219">
    <property type="entry name" value="NADH-UBIQUINONE OXIDOREDUCTASE"/>
    <property type="match status" value="1"/>
</dbReference>
<protein>
    <submittedName>
        <fullName evidence="7">ETC complex I subunit conserved region</fullName>
        <ecNumber evidence="7">1.6.99.3</ecNumber>
    </submittedName>
</protein>
<dbReference type="Proteomes" id="UP000004291">
    <property type="component" value="Chromosome"/>
</dbReference>
<reference evidence="7 8" key="1">
    <citation type="submission" date="2007-10" db="EMBL/GenBank/DDBJ databases">
        <authorList>
            <person name="Wagner-Dobler I."/>
            <person name="Ferriera S."/>
            <person name="Johnson J."/>
            <person name="Kravitz S."/>
            <person name="Beeson K."/>
            <person name="Sutton G."/>
            <person name="Rogers Y.-H."/>
            <person name="Friedman R."/>
            <person name="Frazier M."/>
            <person name="Venter J.C."/>
        </authorList>
    </citation>
    <scope>NUCLEOTIDE SEQUENCE [LARGE SCALE GENOMIC DNA]</scope>
    <source>
        <strain evidence="7 8">DFL-43</strain>
    </source>
</reference>
<keyword evidence="2" id="KW-0813">Transport</keyword>
<dbReference type="OrthoDB" id="9799572at2"/>
<keyword evidence="6" id="KW-0472">Membrane</keyword>
<sequence length="101" mass="11804">MTARIFRPAKTAMQSGKAKTQDWVLEFEPETARSIDPIMGYTTSSDMKSQIRLRFETQEAAVAYATRNGIAFRVIEPKESKRRKVAYSDNFRFDRRQPWTH</sequence>
<accession>A9D9Z0</accession>
<dbReference type="GO" id="GO:0016020">
    <property type="term" value="C:membrane"/>
    <property type="evidence" value="ECO:0007669"/>
    <property type="project" value="UniProtKB-SubCell"/>
</dbReference>
<evidence type="ECO:0000256" key="6">
    <source>
        <dbReference type="ARBA" id="ARBA00023136"/>
    </source>
</evidence>
<dbReference type="STRING" id="411684.HPDFL43_08659"/>
<keyword evidence="4" id="KW-0809">Transit peptide</keyword>
<evidence type="ECO:0000256" key="5">
    <source>
        <dbReference type="ARBA" id="ARBA00022982"/>
    </source>
</evidence>
<evidence type="ECO:0000256" key="2">
    <source>
        <dbReference type="ARBA" id="ARBA00022448"/>
    </source>
</evidence>
<keyword evidence="7" id="KW-0560">Oxidoreductase</keyword>
<gene>
    <name evidence="7" type="ORF">HPDFL43_08659</name>
</gene>
<keyword evidence="3" id="KW-0679">Respiratory chain</keyword>
<dbReference type="RefSeq" id="WP_007197511.1">
    <property type="nucleotide sequence ID" value="NZ_CM002917.1"/>
</dbReference>
<organism evidence="7 8">
    <name type="scientific">Hoeflea phototrophica (strain DSM 17068 / NCIMB 14078 / DFL-43)</name>
    <dbReference type="NCBI Taxonomy" id="411684"/>
    <lineage>
        <taxon>Bacteria</taxon>
        <taxon>Pseudomonadati</taxon>
        <taxon>Pseudomonadota</taxon>
        <taxon>Alphaproteobacteria</taxon>
        <taxon>Hyphomicrobiales</taxon>
        <taxon>Rhizobiaceae</taxon>
        <taxon>Hoeflea</taxon>
    </lineage>
</organism>
<evidence type="ECO:0000256" key="1">
    <source>
        <dbReference type="ARBA" id="ARBA00004370"/>
    </source>
</evidence>
<dbReference type="InterPro" id="IPR038532">
    <property type="entry name" value="NDUFS4-like_sf"/>
</dbReference>
<comment type="caution">
    <text evidence="7">The sequence shown here is derived from an EMBL/GenBank/DDBJ whole genome shotgun (WGS) entry which is preliminary data.</text>
</comment>
<dbReference type="EMBL" id="ABIA03000002">
    <property type="protein sequence ID" value="EDQ33007.1"/>
    <property type="molecule type" value="Genomic_DNA"/>
</dbReference>
<dbReference type="HOGENOM" id="CLU_077196_4_1_5"/>
<reference evidence="7 8" key="2">
    <citation type="submission" date="2012-06" db="EMBL/GenBank/DDBJ databases">
        <authorList>
            <person name="Fiebig A."/>
        </authorList>
    </citation>
    <scope>NUCLEOTIDE SEQUENCE [LARGE SCALE GENOMIC DNA]</scope>
    <source>
        <strain evidence="7 8">DFL-43</strain>
    </source>
</reference>
<dbReference type="EC" id="1.6.99.3" evidence="7"/>
<dbReference type="Pfam" id="PF04800">
    <property type="entry name" value="NDUS4"/>
    <property type="match status" value="1"/>
</dbReference>
<comment type="subcellular location">
    <subcellularLocation>
        <location evidence="1">Membrane</location>
    </subcellularLocation>
</comment>
<evidence type="ECO:0000256" key="3">
    <source>
        <dbReference type="ARBA" id="ARBA00022660"/>
    </source>
</evidence>
<keyword evidence="8" id="KW-1185">Reference proteome</keyword>
<dbReference type="eggNOG" id="ENOG5032RJS">
    <property type="taxonomic scope" value="Bacteria"/>
</dbReference>
<keyword evidence="5" id="KW-0249">Electron transport</keyword>